<dbReference type="EMBL" id="AP027729">
    <property type="protein sequence ID" value="BDZ42204.1"/>
    <property type="molecule type" value="Genomic_DNA"/>
</dbReference>
<name>A0ABM8G2A8_9CELL</name>
<protein>
    <recommendedName>
        <fullName evidence="3">DUF4287 domain-containing protein</fullName>
    </recommendedName>
</protein>
<organism evidence="1 2">
    <name type="scientific">Paraoerskovia sediminicola</name>
    <dbReference type="NCBI Taxonomy" id="1138587"/>
    <lineage>
        <taxon>Bacteria</taxon>
        <taxon>Bacillati</taxon>
        <taxon>Actinomycetota</taxon>
        <taxon>Actinomycetes</taxon>
        <taxon>Micrococcales</taxon>
        <taxon>Cellulomonadaceae</taxon>
        <taxon>Paraoerskovia</taxon>
    </lineage>
</organism>
<dbReference type="Proteomes" id="UP001321475">
    <property type="component" value="Chromosome"/>
</dbReference>
<dbReference type="RefSeq" id="WP_286219212.1">
    <property type="nucleotide sequence ID" value="NZ_AP027729.1"/>
</dbReference>
<gene>
    <name evidence="1" type="ORF">GCM10025865_15030</name>
</gene>
<sequence>MTVRASEQTAGDDAVEAATGHPRAVWYEKLDAQGATSWSHRDIAAWLVAEEGVDGWWAQSVTVAYEQARGLRAPGQRSDGTYEANASKTIPGTVGTVFPLVSDAAARAAWLDAALGGAQPETIGVTAGKTVRLRWPARAAVTDLSEDAAGGRVLLSVDPAPDRADGTPSGKVRVSATHSGLAGPADVVAAKAFWRGRLTALAVLAAQPVHPER</sequence>
<keyword evidence="2" id="KW-1185">Reference proteome</keyword>
<reference evidence="2" key="1">
    <citation type="journal article" date="2019" name="Int. J. Syst. Evol. Microbiol.">
        <title>The Global Catalogue of Microorganisms (GCM) 10K type strain sequencing project: providing services to taxonomists for standard genome sequencing and annotation.</title>
        <authorList>
            <consortium name="The Broad Institute Genomics Platform"/>
            <consortium name="The Broad Institute Genome Sequencing Center for Infectious Disease"/>
            <person name="Wu L."/>
            <person name="Ma J."/>
        </authorList>
    </citation>
    <scope>NUCLEOTIDE SEQUENCE [LARGE SCALE GENOMIC DNA]</scope>
    <source>
        <strain evidence="2">NBRC 108565</strain>
    </source>
</reference>
<evidence type="ECO:0000313" key="2">
    <source>
        <dbReference type="Proteomes" id="UP001321475"/>
    </source>
</evidence>
<proteinExistence type="predicted"/>
<evidence type="ECO:0000313" key="1">
    <source>
        <dbReference type="EMBL" id="BDZ42204.1"/>
    </source>
</evidence>
<evidence type="ECO:0008006" key="3">
    <source>
        <dbReference type="Google" id="ProtNLM"/>
    </source>
</evidence>
<dbReference type="SUPFAM" id="SSF55961">
    <property type="entry name" value="Bet v1-like"/>
    <property type="match status" value="1"/>
</dbReference>
<accession>A0ABM8G2A8</accession>